<evidence type="ECO:0000256" key="4">
    <source>
        <dbReference type="ARBA" id="ARBA00023172"/>
    </source>
</evidence>
<dbReference type="InterPro" id="IPR013762">
    <property type="entry name" value="Integrase-like_cat_sf"/>
</dbReference>
<dbReference type="PANTHER" id="PTHR21446:SF12">
    <property type="entry name" value="POTASSIUM CHANNEL TETRAMERIZATION DOMAIN CONTAINING 1"/>
    <property type="match status" value="1"/>
</dbReference>
<dbReference type="InterPro" id="IPR057926">
    <property type="entry name" value="QRICH1_dom"/>
</dbReference>
<dbReference type="Proteomes" id="UP001159405">
    <property type="component" value="Unassembled WGS sequence"/>
</dbReference>
<gene>
    <name evidence="6" type="ORF">PLOB_00045366</name>
</gene>
<feature type="domain" description="Tyr recombinase" evidence="5">
    <location>
        <begin position="208"/>
        <end position="427"/>
    </location>
</feature>
<dbReference type="Pfam" id="PF12012">
    <property type="entry name" value="DUF3504"/>
    <property type="match status" value="1"/>
</dbReference>
<dbReference type="InterPro" id="IPR002104">
    <property type="entry name" value="Integrase_catalytic"/>
</dbReference>
<dbReference type="PANTHER" id="PTHR21446">
    <property type="entry name" value="DUF3504 DOMAIN-CONTAINING PROTEIN"/>
    <property type="match status" value="1"/>
</dbReference>
<keyword evidence="3" id="KW-0832">Ubl conjugation</keyword>
<protein>
    <recommendedName>
        <fullName evidence="5">Tyr recombinase domain-containing protein</fullName>
    </recommendedName>
</protein>
<keyword evidence="4" id="KW-0233">DNA recombination</keyword>
<evidence type="ECO:0000256" key="1">
    <source>
        <dbReference type="ARBA" id="ARBA00022499"/>
    </source>
</evidence>
<evidence type="ECO:0000256" key="2">
    <source>
        <dbReference type="ARBA" id="ARBA00022553"/>
    </source>
</evidence>
<dbReference type="InterPro" id="IPR052787">
    <property type="entry name" value="MAVS"/>
</dbReference>
<proteinExistence type="predicted"/>
<name>A0ABN8N330_9CNID</name>
<dbReference type="EMBL" id="CALNXK010000008">
    <property type="protein sequence ID" value="CAH3040711.1"/>
    <property type="molecule type" value="Genomic_DNA"/>
</dbReference>
<evidence type="ECO:0000259" key="5">
    <source>
        <dbReference type="PROSITE" id="PS51898"/>
    </source>
</evidence>
<keyword evidence="7" id="KW-1185">Reference proteome</keyword>
<dbReference type="InterPro" id="IPR021893">
    <property type="entry name" value="ZMYM2-like_C"/>
</dbReference>
<sequence length="431" mass="49084">MLSDSESELFITQSSFSGGTSIELSKNNFESLFAGADNEKAVDNFNLRTEDLLTDLFTDKEDSGRGITTVTDKEIQARNEGRIPQNTKRATSWSTRVWDDWATERNSLPINDSDTFVVAPNSGILKTLCNFELSFWLSKFVYEIRKKDKSEYPPNSLYLLCTGLQRYLRETGAPELKIFESPHFKLFQDSLDAEMKRLTAKGLGCEIKQAEPITEDEEQLMWTKGVLGDTDPKTLLNTLFFLIGKFFALRSGEEHRSLTFDQIRVIKGSDKERSKLQYTSFGEKNYAGGLKHRKLRPKTVEQHDNPSNPERCIVRIFEKYQSKCPKLKPGSALYLTPKRKVSSDDEVWYTKTPVGKNTLRKVVQDRCRDAGIEGYKTNHSLRATTCTIGLEKGVPEKLVMERTGHRTVKSLHTYQRVSDAQKEIVSDVLQG</sequence>
<reference evidence="6 7" key="1">
    <citation type="submission" date="2022-05" db="EMBL/GenBank/DDBJ databases">
        <authorList>
            <consortium name="Genoscope - CEA"/>
            <person name="William W."/>
        </authorList>
    </citation>
    <scope>NUCLEOTIDE SEQUENCE [LARGE SCALE GENOMIC DNA]</scope>
</reference>
<keyword evidence="1" id="KW-1017">Isopeptide bond</keyword>
<evidence type="ECO:0000313" key="6">
    <source>
        <dbReference type="EMBL" id="CAH3040711.1"/>
    </source>
</evidence>
<dbReference type="SUPFAM" id="SSF56349">
    <property type="entry name" value="DNA breaking-rejoining enzymes"/>
    <property type="match status" value="1"/>
</dbReference>
<comment type="caution">
    <text evidence="6">The sequence shown here is derived from an EMBL/GenBank/DDBJ whole genome shotgun (WGS) entry which is preliminary data.</text>
</comment>
<evidence type="ECO:0000313" key="7">
    <source>
        <dbReference type="Proteomes" id="UP001159405"/>
    </source>
</evidence>
<dbReference type="Gene3D" id="1.10.443.10">
    <property type="entry name" value="Intergrase catalytic core"/>
    <property type="match status" value="1"/>
</dbReference>
<dbReference type="InterPro" id="IPR011010">
    <property type="entry name" value="DNA_brk_join_enz"/>
</dbReference>
<organism evidence="6 7">
    <name type="scientific">Porites lobata</name>
    <dbReference type="NCBI Taxonomy" id="104759"/>
    <lineage>
        <taxon>Eukaryota</taxon>
        <taxon>Metazoa</taxon>
        <taxon>Cnidaria</taxon>
        <taxon>Anthozoa</taxon>
        <taxon>Hexacorallia</taxon>
        <taxon>Scleractinia</taxon>
        <taxon>Fungiina</taxon>
        <taxon>Poritidae</taxon>
        <taxon>Porites</taxon>
    </lineage>
</organism>
<evidence type="ECO:0000256" key="3">
    <source>
        <dbReference type="ARBA" id="ARBA00022843"/>
    </source>
</evidence>
<dbReference type="PROSITE" id="PS51898">
    <property type="entry name" value="TYR_RECOMBINASE"/>
    <property type="match status" value="1"/>
</dbReference>
<keyword evidence="2" id="KW-0597">Phosphoprotein</keyword>
<accession>A0ABN8N330</accession>
<dbReference type="Pfam" id="PF25561">
    <property type="entry name" value="QRICH1"/>
    <property type="match status" value="1"/>
</dbReference>